<dbReference type="EMBL" id="CP021748">
    <property type="protein sequence ID" value="ARX86180.1"/>
    <property type="molecule type" value="Genomic_DNA"/>
</dbReference>
<name>A0A1Z1WIF9_9ACTN</name>
<sequence>MTRSGTTASRHQGSSAPLHAQPVPGDLSDQMAAEGRLARTGTSGDEQMVVRGQGDGQVRYRALGARRVARRILGKRLEILLDVDMGQRGFAHAQ</sequence>
<dbReference type="Proteomes" id="UP000195880">
    <property type="component" value="Chromosome"/>
</dbReference>
<organism evidence="2 3">
    <name type="scientific">Streptomyces alboflavus</name>
    <dbReference type="NCBI Taxonomy" id="67267"/>
    <lineage>
        <taxon>Bacteria</taxon>
        <taxon>Bacillati</taxon>
        <taxon>Actinomycetota</taxon>
        <taxon>Actinomycetes</taxon>
        <taxon>Kitasatosporales</taxon>
        <taxon>Streptomycetaceae</taxon>
        <taxon>Streptomyces</taxon>
    </lineage>
</organism>
<dbReference type="KEGG" id="salf:SMD44_05649"/>
<protein>
    <submittedName>
        <fullName evidence="2">Uncharacterized protein</fullName>
    </submittedName>
</protein>
<gene>
    <name evidence="2" type="ORF">SMD44_05649</name>
</gene>
<evidence type="ECO:0000313" key="3">
    <source>
        <dbReference type="Proteomes" id="UP000195880"/>
    </source>
</evidence>
<feature type="compositionally biased region" description="Polar residues" evidence="1">
    <location>
        <begin position="1"/>
        <end position="15"/>
    </location>
</feature>
<proteinExistence type="predicted"/>
<keyword evidence="3" id="KW-1185">Reference proteome</keyword>
<dbReference type="AlphaFoldDB" id="A0A1Z1WIF9"/>
<evidence type="ECO:0000313" key="2">
    <source>
        <dbReference type="EMBL" id="ARX86180.1"/>
    </source>
</evidence>
<evidence type="ECO:0000256" key="1">
    <source>
        <dbReference type="SAM" id="MobiDB-lite"/>
    </source>
</evidence>
<accession>A0A1Z1WIF9</accession>
<reference evidence="2 3" key="1">
    <citation type="submission" date="2017-05" db="EMBL/GenBank/DDBJ databases">
        <title>Streptomyces alboflavus Genome sequencing and assembly.</title>
        <authorList>
            <person name="Wang Y."/>
            <person name="Du B."/>
            <person name="Ding Y."/>
            <person name="Liu H."/>
            <person name="Hou Q."/>
            <person name="Liu K."/>
            <person name="Wang C."/>
            <person name="Yao L."/>
        </authorList>
    </citation>
    <scope>NUCLEOTIDE SEQUENCE [LARGE SCALE GENOMIC DNA]</scope>
    <source>
        <strain evidence="2 3">MDJK44</strain>
    </source>
</reference>
<feature type="region of interest" description="Disordered" evidence="1">
    <location>
        <begin position="1"/>
        <end position="52"/>
    </location>
</feature>